<feature type="compositionally biased region" description="Low complexity" evidence="4">
    <location>
        <begin position="790"/>
        <end position="803"/>
    </location>
</feature>
<dbReference type="EMBL" id="KN831780">
    <property type="protein sequence ID" value="KIM41500.1"/>
    <property type="molecule type" value="Genomic_DNA"/>
</dbReference>
<feature type="region of interest" description="Disordered" evidence="4">
    <location>
        <begin position="992"/>
        <end position="1011"/>
    </location>
</feature>
<feature type="domain" description="Zn(2)-C6 fungal-type" evidence="5">
    <location>
        <begin position="27"/>
        <end position="56"/>
    </location>
</feature>
<feature type="compositionally biased region" description="Low complexity" evidence="4">
    <location>
        <begin position="992"/>
        <end position="1008"/>
    </location>
</feature>
<keyword evidence="2" id="KW-0479">Metal-binding</keyword>
<dbReference type="PROSITE" id="PS50048">
    <property type="entry name" value="ZN2_CY6_FUNGAL_2"/>
    <property type="match status" value="1"/>
</dbReference>
<reference evidence="7 8" key="1">
    <citation type="submission" date="2014-04" db="EMBL/GenBank/DDBJ databases">
        <authorList>
            <consortium name="DOE Joint Genome Institute"/>
            <person name="Kuo A."/>
            <person name="Gay G."/>
            <person name="Dore J."/>
            <person name="Kohler A."/>
            <person name="Nagy L.G."/>
            <person name="Floudas D."/>
            <person name="Copeland A."/>
            <person name="Barry K.W."/>
            <person name="Cichocki N."/>
            <person name="Veneault-Fourrey C."/>
            <person name="LaButti K."/>
            <person name="Lindquist E.A."/>
            <person name="Lipzen A."/>
            <person name="Lundell T."/>
            <person name="Morin E."/>
            <person name="Murat C."/>
            <person name="Sun H."/>
            <person name="Tunlid A."/>
            <person name="Henrissat B."/>
            <person name="Grigoriev I.V."/>
            <person name="Hibbett D.S."/>
            <person name="Martin F."/>
            <person name="Nordberg H.P."/>
            <person name="Cantor M.N."/>
            <person name="Hua S.X."/>
        </authorList>
    </citation>
    <scope>NUCLEOTIDE SEQUENCE [LARGE SCALE GENOMIC DNA]</scope>
    <source>
        <strain evidence="8">h7</strain>
    </source>
</reference>
<feature type="region of interest" description="Disordered" evidence="4">
    <location>
        <begin position="777"/>
        <end position="826"/>
    </location>
</feature>
<dbReference type="InterPro" id="IPR050613">
    <property type="entry name" value="Sec_Metabolite_Reg"/>
</dbReference>
<dbReference type="GO" id="GO:0006351">
    <property type="term" value="P:DNA-templated transcription"/>
    <property type="evidence" value="ECO:0007669"/>
    <property type="project" value="InterPro"/>
</dbReference>
<evidence type="ECO:0000256" key="1">
    <source>
        <dbReference type="ARBA" id="ARBA00004123"/>
    </source>
</evidence>
<dbReference type="PANTHER" id="PTHR31001">
    <property type="entry name" value="UNCHARACTERIZED TRANSCRIPTIONAL REGULATORY PROTEIN"/>
    <property type="match status" value="1"/>
</dbReference>
<feature type="compositionally biased region" description="Basic and acidic residues" evidence="4">
    <location>
        <begin position="1240"/>
        <end position="1255"/>
    </location>
</feature>
<feature type="compositionally biased region" description="Low complexity" evidence="4">
    <location>
        <begin position="1228"/>
        <end position="1239"/>
    </location>
</feature>
<dbReference type="SUPFAM" id="SSF57701">
    <property type="entry name" value="Zn2/Cys6 DNA-binding domain"/>
    <property type="match status" value="1"/>
</dbReference>
<dbReference type="GO" id="GO:0005634">
    <property type="term" value="C:nucleus"/>
    <property type="evidence" value="ECO:0007669"/>
    <property type="project" value="UniProtKB-SubCell"/>
</dbReference>
<reference evidence="8" key="2">
    <citation type="submission" date="2015-01" db="EMBL/GenBank/DDBJ databases">
        <title>Evolutionary Origins and Diversification of the Mycorrhizal Mutualists.</title>
        <authorList>
            <consortium name="DOE Joint Genome Institute"/>
            <consortium name="Mycorrhizal Genomics Consortium"/>
            <person name="Kohler A."/>
            <person name="Kuo A."/>
            <person name="Nagy L.G."/>
            <person name="Floudas D."/>
            <person name="Copeland A."/>
            <person name="Barry K.W."/>
            <person name="Cichocki N."/>
            <person name="Veneault-Fourrey C."/>
            <person name="LaButti K."/>
            <person name="Lindquist E.A."/>
            <person name="Lipzen A."/>
            <person name="Lundell T."/>
            <person name="Morin E."/>
            <person name="Murat C."/>
            <person name="Riley R."/>
            <person name="Ohm R."/>
            <person name="Sun H."/>
            <person name="Tunlid A."/>
            <person name="Henrissat B."/>
            <person name="Grigoriev I.V."/>
            <person name="Hibbett D.S."/>
            <person name="Martin F."/>
        </authorList>
    </citation>
    <scope>NUCLEOTIDE SEQUENCE [LARGE SCALE GENOMIC DNA]</scope>
    <source>
        <strain evidence="8">h7</strain>
    </source>
</reference>
<dbReference type="PANTHER" id="PTHR31001:SF56">
    <property type="entry name" value="ZN(2)-C6 FUNGAL-TYPE DOMAIN-CONTAINING PROTEIN"/>
    <property type="match status" value="1"/>
</dbReference>
<evidence type="ECO:0008006" key="9">
    <source>
        <dbReference type="Google" id="ProtNLM"/>
    </source>
</evidence>
<accession>A0A0C3BY47</accession>
<evidence type="ECO:0000313" key="8">
    <source>
        <dbReference type="Proteomes" id="UP000053424"/>
    </source>
</evidence>
<evidence type="ECO:0000313" key="7">
    <source>
        <dbReference type="EMBL" id="KIM41500.1"/>
    </source>
</evidence>
<feature type="region of interest" description="Disordered" evidence="4">
    <location>
        <begin position="129"/>
        <end position="148"/>
    </location>
</feature>
<comment type="subcellular location">
    <subcellularLocation>
        <location evidence="1">Nucleus</location>
    </subcellularLocation>
</comment>
<name>A0A0C3BY47_HEBCY</name>
<dbReference type="Gene3D" id="4.10.240.10">
    <property type="entry name" value="Zn(2)-C6 fungal-type DNA-binding domain"/>
    <property type="match status" value="1"/>
</dbReference>
<dbReference type="GO" id="GO:0008270">
    <property type="term" value="F:zinc ion binding"/>
    <property type="evidence" value="ECO:0007669"/>
    <property type="project" value="InterPro"/>
</dbReference>
<dbReference type="InterPro" id="IPR036864">
    <property type="entry name" value="Zn2-C6_fun-type_DNA-bd_sf"/>
</dbReference>
<feature type="region of interest" description="Disordered" evidence="4">
    <location>
        <begin position="1210"/>
        <end position="1256"/>
    </location>
</feature>
<feature type="compositionally biased region" description="Polar residues" evidence="4">
    <location>
        <begin position="350"/>
        <end position="361"/>
    </location>
</feature>
<feature type="compositionally biased region" description="Low complexity" evidence="4">
    <location>
        <begin position="1052"/>
        <end position="1067"/>
    </location>
</feature>
<dbReference type="Pfam" id="PF04082">
    <property type="entry name" value="Fungal_trans"/>
    <property type="match status" value="1"/>
</dbReference>
<feature type="compositionally biased region" description="Low complexity" evidence="4">
    <location>
        <begin position="1144"/>
        <end position="1155"/>
    </location>
</feature>
<evidence type="ECO:0000259" key="6">
    <source>
        <dbReference type="PROSITE" id="PS51379"/>
    </source>
</evidence>
<gene>
    <name evidence="7" type="ORF">M413DRAFT_445487</name>
</gene>
<feature type="region of interest" description="Disordered" evidence="4">
    <location>
        <begin position="188"/>
        <end position="230"/>
    </location>
</feature>
<protein>
    <recommendedName>
        <fullName evidence="9">Zn(2)-C6 fungal-type domain-containing protein</fullName>
    </recommendedName>
</protein>
<dbReference type="InterPro" id="IPR007219">
    <property type="entry name" value="XnlR_reg_dom"/>
</dbReference>
<feature type="region of interest" description="Disordered" evidence="4">
    <location>
        <begin position="911"/>
        <end position="938"/>
    </location>
</feature>
<feature type="domain" description="4Fe-4S ferredoxin-type" evidence="6">
    <location>
        <begin position="34"/>
        <end position="66"/>
    </location>
</feature>
<feature type="compositionally biased region" description="Polar residues" evidence="4">
    <location>
        <begin position="1132"/>
        <end position="1143"/>
    </location>
</feature>
<dbReference type="GO" id="GO:0003677">
    <property type="term" value="F:DNA binding"/>
    <property type="evidence" value="ECO:0007669"/>
    <property type="project" value="InterPro"/>
</dbReference>
<feature type="compositionally biased region" description="Pro residues" evidence="4">
    <location>
        <begin position="1217"/>
        <end position="1227"/>
    </location>
</feature>
<dbReference type="SMART" id="SM00906">
    <property type="entry name" value="Fungal_trans"/>
    <property type="match status" value="1"/>
</dbReference>
<sequence length="1296" mass="142979">MPQAPRKDNQVQRAQDKESKRARGALSCAECRRLKLKCDKTVPCSSCKRRGCSAICPNGSLITGQGTRFVLADTETLHQKIALMSDRIRQLEDALAILQSTISGPSGEPHPLLHRDLLKVKSSIELHSASNLPGDEHLDREEEDEGDREEYIDAFGTLAIRDDGAATFYGRSAGSESLLIGESSSQSLSSTISSTPVDPSPPHRYASTPYGDLQTRSPPGDPGYQHFASRDGSLPSSITTLAASFPLAPSLSFGSSSGSSSLSSPSTFSSNGSVYHAQPPPITVQTLIANFLPSYAEAVRLVQLYLEQAPWFFGAVTGKQIEEEILPLWYEEAAAAAPSASTPPAGGLQTAPTATANGKSQQRVGTSHDLALLFIVFCFGALTDINLPSPPDNAPAEKFYQLTKVSLTLDPASMIVPDLKAPRNGVLERPPSVATVQTLSLMAIYEGICSGENSIETTWALMGLACKLSQSIGLHRDCARWKLTPAEVQKRRALFWELFITDCWQSLATGRLATFSLPFVDCELPADPDKTIADDGSIQPSFPSWKARFGAECVSAVVQGTLTSRAPKYSIILDLDRKVRDMELPQYAQGPTPQGLGLAQTMSHFMPQNYRELTLLYIHRCFFAHAISSNPLDPIKSQYAPSFLAGYRSACTIVASVKKQFEMFPAQIARFWVLWTHAFSASVMLASVATHSSRSKIAPAALLELKNACDLFEAASPYGGRAGKFLPILKRLQTKAQKAYRDANNGVINIPNDIFKPSRPDEAKDELSIFSGKTHTVSTKVGPSGATLHSSTSASNSIPTSRTSSKDSRSSSDSPQQMFADNPSFAGVHPSLVSELNVFHGQIKAQIQNAYRTGGEVIGAGPMVVDAVPRAPVRSKASTQQLQAQQQVQRQHAQQQAQLLQQQHQQALYQQAKHKQEQLERQEMERLEREREEAERREVERLEYERQELARKQHIQQLELQRQQQELQRQQQAQEQQQRQLEAQQRQRQEQYRQQLEAQQQQEQMAQRHQPMYETGPQQMYTASAAPPPPPTHVSQAPSANAHHHQRHPSNPQTQHGMQQQPIHQPPQQHYQFMPRHEAPSVASISHNNPLPPAAAPHQQRAYVSQPSITPQHTGGMMEEPQHHSHAPQYPTYATTSSPSKNTPPEYSYHPSPESMHSGTSSANYTPPTTSYGASQSQQPASALPTPATASTSYVPEGYRYWPAASTSFAMPDQQPTGPPVAYPPPHGYQQHQPQYQQQGHHEHQPQPQQQEHRYQHQHYTPEGALRGIAADDSSLQETWQSYMNNVGSPRQFLED</sequence>
<feature type="compositionally biased region" description="Polar residues" evidence="4">
    <location>
        <begin position="1102"/>
        <end position="1113"/>
    </location>
</feature>
<feature type="region of interest" description="Disordered" evidence="4">
    <location>
        <begin position="1020"/>
        <end position="1067"/>
    </location>
</feature>
<dbReference type="Proteomes" id="UP000053424">
    <property type="component" value="Unassembled WGS sequence"/>
</dbReference>
<dbReference type="CDD" id="cd12148">
    <property type="entry name" value="fungal_TF_MHR"/>
    <property type="match status" value="1"/>
</dbReference>
<feature type="compositionally biased region" description="Low complexity" evidence="4">
    <location>
        <begin position="1174"/>
        <end position="1191"/>
    </location>
</feature>
<dbReference type="SMART" id="SM00066">
    <property type="entry name" value="GAL4"/>
    <property type="match status" value="1"/>
</dbReference>
<feature type="compositionally biased region" description="Basic and acidic residues" evidence="4">
    <location>
        <begin position="914"/>
        <end position="938"/>
    </location>
</feature>
<feature type="compositionally biased region" description="Polar residues" evidence="4">
    <location>
        <begin position="1157"/>
        <end position="1173"/>
    </location>
</feature>
<dbReference type="PROSITE" id="PS51379">
    <property type="entry name" value="4FE4S_FER_2"/>
    <property type="match status" value="1"/>
</dbReference>
<dbReference type="InterPro" id="IPR017896">
    <property type="entry name" value="4Fe4S_Fe-S-bd"/>
</dbReference>
<evidence type="ECO:0000256" key="2">
    <source>
        <dbReference type="ARBA" id="ARBA00022723"/>
    </source>
</evidence>
<evidence type="ECO:0000256" key="4">
    <source>
        <dbReference type="SAM" id="MobiDB-lite"/>
    </source>
</evidence>
<feature type="region of interest" description="Disordered" evidence="4">
    <location>
        <begin position="1080"/>
        <end position="1191"/>
    </location>
</feature>
<dbReference type="InterPro" id="IPR001138">
    <property type="entry name" value="Zn2Cys6_DnaBD"/>
</dbReference>
<evidence type="ECO:0000259" key="5">
    <source>
        <dbReference type="PROSITE" id="PS50048"/>
    </source>
</evidence>
<proteinExistence type="predicted"/>
<feature type="region of interest" description="Disordered" evidence="4">
    <location>
        <begin position="340"/>
        <end position="361"/>
    </location>
</feature>
<dbReference type="CDD" id="cd00067">
    <property type="entry name" value="GAL4"/>
    <property type="match status" value="1"/>
</dbReference>
<dbReference type="HOGENOM" id="CLU_007340_0_0_1"/>
<organism evidence="7 8">
    <name type="scientific">Hebeloma cylindrosporum</name>
    <dbReference type="NCBI Taxonomy" id="76867"/>
    <lineage>
        <taxon>Eukaryota</taxon>
        <taxon>Fungi</taxon>
        <taxon>Dikarya</taxon>
        <taxon>Basidiomycota</taxon>
        <taxon>Agaricomycotina</taxon>
        <taxon>Agaricomycetes</taxon>
        <taxon>Agaricomycetidae</taxon>
        <taxon>Agaricales</taxon>
        <taxon>Agaricineae</taxon>
        <taxon>Hymenogastraceae</taxon>
        <taxon>Hebeloma</taxon>
    </lineage>
</organism>
<evidence type="ECO:0000256" key="3">
    <source>
        <dbReference type="ARBA" id="ARBA00023242"/>
    </source>
</evidence>
<dbReference type="OrthoDB" id="424974at2759"/>
<dbReference type="PROSITE" id="PS00463">
    <property type="entry name" value="ZN2_CY6_FUNGAL_1"/>
    <property type="match status" value="1"/>
</dbReference>
<keyword evidence="8" id="KW-1185">Reference proteome</keyword>
<dbReference type="GO" id="GO:0000981">
    <property type="term" value="F:DNA-binding transcription factor activity, RNA polymerase II-specific"/>
    <property type="evidence" value="ECO:0007669"/>
    <property type="project" value="InterPro"/>
</dbReference>
<keyword evidence="3" id="KW-0539">Nucleus</keyword>